<keyword evidence="1" id="KW-0812">Transmembrane</keyword>
<name>A0ABP8Y7Q2_9ACTN</name>
<dbReference type="EMBL" id="BAABKM010000005">
    <property type="protein sequence ID" value="GAA4720849.1"/>
    <property type="molecule type" value="Genomic_DNA"/>
</dbReference>
<comment type="caution">
    <text evidence="2">The sequence shown here is derived from an EMBL/GenBank/DDBJ whole genome shotgun (WGS) entry which is preliminary data.</text>
</comment>
<feature type="transmembrane region" description="Helical" evidence="1">
    <location>
        <begin position="294"/>
        <end position="313"/>
    </location>
</feature>
<keyword evidence="3" id="KW-1185">Reference proteome</keyword>
<feature type="transmembrane region" description="Helical" evidence="1">
    <location>
        <begin position="262"/>
        <end position="282"/>
    </location>
</feature>
<feature type="transmembrane region" description="Helical" evidence="1">
    <location>
        <begin position="359"/>
        <end position="381"/>
    </location>
</feature>
<feature type="transmembrane region" description="Helical" evidence="1">
    <location>
        <begin position="159"/>
        <end position="185"/>
    </location>
</feature>
<accession>A0ABP8Y7Q2</accession>
<evidence type="ECO:0000256" key="1">
    <source>
        <dbReference type="SAM" id="Phobius"/>
    </source>
</evidence>
<dbReference type="Proteomes" id="UP001499974">
    <property type="component" value="Unassembled WGS sequence"/>
</dbReference>
<keyword evidence="1" id="KW-0472">Membrane</keyword>
<reference evidence="3" key="1">
    <citation type="journal article" date="2019" name="Int. J. Syst. Evol. Microbiol.">
        <title>The Global Catalogue of Microorganisms (GCM) 10K type strain sequencing project: providing services to taxonomists for standard genome sequencing and annotation.</title>
        <authorList>
            <consortium name="The Broad Institute Genomics Platform"/>
            <consortium name="The Broad Institute Genome Sequencing Center for Infectious Disease"/>
            <person name="Wu L."/>
            <person name="Ma J."/>
        </authorList>
    </citation>
    <scope>NUCLEOTIDE SEQUENCE [LARGE SCALE GENOMIC DNA]</scope>
    <source>
        <strain evidence="3">JCM 18531</strain>
    </source>
</reference>
<feature type="transmembrane region" description="Helical" evidence="1">
    <location>
        <begin position="333"/>
        <end position="352"/>
    </location>
</feature>
<feature type="transmembrane region" description="Helical" evidence="1">
    <location>
        <begin position="128"/>
        <end position="147"/>
    </location>
</feature>
<feature type="transmembrane region" description="Helical" evidence="1">
    <location>
        <begin position="538"/>
        <end position="559"/>
    </location>
</feature>
<sequence>MREGGRGRGLLLDAWPLVLAVVLTFPLLTRSGHPLARDLVFVPHQPWTDASLGLGGSAPRAVPLDTVVSLLTAHVLDGALVARIAIPLILAAAGWGMHRLVRPFGTLARFAAAGFAVWNPYVVERLALGQWALLAAYAALPWLVVAATRYRGSGSWRDLGAVAGWLALASLTPTGGLIGAVTAAVCGVGRTVAAVRLLLVAAVLQLPWLLPSLLGSAALTSDPAGVRAFAADSEGPGGVLTALVGLGGIWDSRSVPGSRQGWWSVAAAVVVALVLVAGWRGLRRAWGPGPFARLTVLAALGFALAVLPVLAGGDATMSWVVGHLPGGGLARDSQKFLAPYVVLVVAAFAATVDRAAARVAGAGSELVVTVALLAVPLPVALLPDATSLVWQTVDPVHYPAGFDAVADRVDGSGGTLVTLPWRSYRGFTWGNGLVSSDPAVRWFDTDVLVSDDLAVGSTTVHGENARSRDLGADLARLPVAEALRDNGVSWALVYRDDPDAGSLDLTGLDLVHEDADLALYSVPDASPTAHGAGRATRVVVVAADLLAAAVAVGGTLLAIRRRRNAPPRHDSLLQ</sequence>
<gene>
    <name evidence="2" type="ORF">GCM10023349_46350</name>
</gene>
<feature type="transmembrane region" description="Helical" evidence="1">
    <location>
        <begin position="80"/>
        <end position="97"/>
    </location>
</feature>
<feature type="transmembrane region" description="Helical" evidence="1">
    <location>
        <begin position="12"/>
        <end position="29"/>
    </location>
</feature>
<dbReference type="RefSeq" id="WP_345524142.1">
    <property type="nucleotide sequence ID" value="NZ_BAABKM010000005.1"/>
</dbReference>
<feature type="transmembrane region" description="Helical" evidence="1">
    <location>
        <begin position="197"/>
        <end position="219"/>
    </location>
</feature>
<proteinExistence type="predicted"/>
<evidence type="ECO:0000313" key="3">
    <source>
        <dbReference type="Proteomes" id="UP001499974"/>
    </source>
</evidence>
<keyword evidence="1" id="KW-1133">Transmembrane helix</keyword>
<evidence type="ECO:0000313" key="2">
    <source>
        <dbReference type="EMBL" id="GAA4720849.1"/>
    </source>
</evidence>
<protein>
    <submittedName>
        <fullName evidence="2">Membrane protein</fullName>
    </submittedName>
</protein>
<organism evidence="2 3">
    <name type="scientific">Nocardioides conyzicola</name>
    <dbReference type="NCBI Taxonomy" id="1651781"/>
    <lineage>
        <taxon>Bacteria</taxon>
        <taxon>Bacillati</taxon>
        <taxon>Actinomycetota</taxon>
        <taxon>Actinomycetes</taxon>
        <taxon>Propionibacteriales</taxon>
        <taxon>Nocardioidaceae</taxon>
        <taxon>Nocardioides</taxon>
    </lineage>
</organism>